<dbReference type="AlphaFoldDB" id="A0A6J8AG70"/>
<evidence type="ECO:0000256" key="1">
    <source>
        <dbReference type="ARBA" id="ARBA00011970"/>
    </source>
</evidence>
<evidence type="ECO:0000259" key="11">
    <source>
        <dbReference type="Pfam" id="PF04577"/>
    </source>
</evidence>
<dbReference type="Pfam" id="PF04577">
    <property type="entry name" value="Glyco_transf_61"/>
    <property type="match status" value="1"/>
</dbReference>
<dbReference type="PANTHER" id="PTHR20961">
    <property type="entry name" value="GLYCOSYLTRANSFERASE"/>
    <property type="match status" value="1"/>
</dbReference>
<name>A0A6J8AG70_MYTCO</name>
<keyword evidence="3 12" id="KW-0808">Transferase</keyword>
<feature type="domain" description="Glycosyltransferase 61 catalytic" evidence="11">
    <location>
        <begin position="258"/>
        <end position="359"/>
    </location>
</feature>
<proteinExistence type="predicted"/>
<evidence type="ECO:0000256" key="4">
    <source>
        <dbReference type="ARBA" id="ARBA00022729"/>
    </source>
</evidence>
<evidence type="ECO:0000313" key="13">
    <source>
        <dbReference type="Proteomes" id="UP000507470"/>
    </source>
</evidence>
<sequence length="423" mass="49531">MTRRSSEYSLYNAQRFQRSLGLRSVQNIFEIVPAVHFVPKIRPRRVKSPEAALFKKVRHDLSNKSIILMKNVVIDPSKQNRVAKGGEDIHLVIGQTEKDEEITVQNGFFSITSKELPNVKFPNLSHFNNWFAGISKRDHSYHEKFDEFPFTVLVRRGDYANLYWTLMELYNTYLTVRLLNENPKATNVIMMDAHPSGKLDNLWSLLFGNIYRIGHMSKKSFHKKLAWVIPISDGPMLKSIQKIPFVEDFKFSLYQGVQNSISLYHNCTDIKKVTFILRKDYVAHPRNQRGKVQRKLSNENEVMDYLTKNLTKTEINPIQIDLLPIEEQIKIIYETSILIGIHGAGLAHTLLLRSGSTLIELFPSSYKRFPNKHFQQFAYWADAHYDRWYSRSPQRKNDSWVYVEPDVPYKLIKHAVERFCKNY</sequence>
<reference evidence="12 13" key="1">
    <citation type="submission" date="2020-06" db="EMBL/GenBank/DDBJ databases">
        <authorList>
            <person name="Li R."/>
            <person name="Bekaert M."/>
        </authorList>
    </citation>
    <scope>NUCLEOTIDE SEQUENCE [LARGE SCALE GENOMIC DNA]</scope>
    <source>
        <strain evidence="13">wild</strain>
    </source>
</reference>
<evidence type="ECO:0000256" key="5">
    <source>
        <dbReference type="ARBA" id="ARBA00022824"/>
    </source>
</evidence>
<dbReference type="PANTHER" id="PTHR20961:SF148">
    <property type="entry name" value="EGF DOMAIN-SPECIFIC O-LINKED N-ACETYLGLUCOSAMINE TRANSFERASE"/>
    <property type="match status" value="1"/>
</dbReference>
<evidence type="ECO:0000256" key="6">
    <source>
        <dbReference type="ARBA" id="ARBA00023180"/>
    </source>
</evidence>
<evidence type="ECO:0000313" key="12">
    <source>
        <dbReference type="EMBL" id="CAC5367354.1"/>
    </source>
</evidence>
<accession>A0A6J8AG70</accession>
<protein>
    <recommendedName>
        <fullName evidence="7">EGF domain-specific O-linked N-acetylglucosamine transferase</fullName>
        <ecNumber evidence="1">2.4.1.255</ecNumber>
    </recommendedName>
    <alternativeName>
        <fullName evidence="8">Extracellular O-linked N-acetylglucosamine transferase</fullName>
    </alternativeName>
</protein>
<evidence type="ECO:0000256" key="2">
    <source>
        <dbReference type="ARBA" id="ARBA00022676"/>
    </source>
</evidence>
<evidence type="ECO:0000256" key="3">
    <source>
        <dbReference type="ARBA" id="ARBA00022679"/>
    </source>
</evidence>
<comment type="catalytic activity">
    <reaction evidence="9">
        <text>L-seryl-[protein] + UDP-N-acetyl-alpha-D-glucosamine = 3-O-(N-acetyl-beta-D-glucosaminyl)-L-seryl-[protein] + UDP + H(+)</text>
        <dbReference type="Rhea" id="RHEA:48904"/>
        <dbReference type="Rhea" id="RHEA-COMP:9863"/>
        <dbReference type="Rhea" id="RHEA-COMP:12251"/>
        <dbReference type="ChEBI" id="CHEBI:15378"/>
        <dbReference type="ChEBI" id="CHEBI:29999"/>
        <dbReference type="ChEBI" id="CHEBI:57705"/>
        <dbReference type="ChEBI" id="CHEBI:58223"/>
        <dbReference type="ChEBI" id="CHEBI:90838"/>
        <dbReference type="EC" id="2.4.1.255"/>
    </reaction>
</comment>
<evidence type="ECO:0000256" key="10">
    <source>
        <dbReference type="ARBA" id="ARBA00049432"/>
    </source>
</evidence>
<dbReference type="EC" id="2.4.1.255" evidence="1"/>
<evidence type="ECO:0000256" key="8">
    <source>
        <dbReference type="ARBA" id="ARBA00042574"/>
    </source>
</evidence>
<dbReference type="OrthoDB" id="529273at2759"/>
<organism evidence="12 13">
    <name type="scientific">Mytilus coruscus</name>
    <name type="common">Sea mussel</name>
    <dbReference type="NCBI Taxonomy" id="42192"/>
    <lineage>
        <taxon>Eukaryota</taxon>
        <taxon>Metazoa</taxon>
        <taxon>Spiralia</taxon>
        <taxon>Lophotrochozoa</taxon>
        <taxon>Mollusca</taxon>
        <taxon>Bivalvia</taxon>
        <taxon>Autobranchia</taxon>
        <taxon>Pteriomorphia</taxon>
        <taxon>Mytilida</taxon>
        <taxon>Mytiloidea</taxon>
        <taxon>Mytilidae</taxon>
        <taxon>Mytilinae</taxon>
        <taxon>Mytilus</taxon>
    </lineage>
</organism>
<dbReference type="EMBL" id="CACVKT020001359">
    <property type="protein sequence ID" value="CAC5367354.1"/>
    <property type="molecule type" value="Genomic_DNA"/>
</dbReference>
<evidence type="ECO:0000256" key="7">
    <source>
        <dbReference type="ARBA" id="ARBA00040944"/>
    </source>
</evidence>
<evidence type="ECO:0000256" key="9">
    <source>
        <dbReference type="ARBA" id="ARBA00048317"/>
    </source>
</evidence>
<keyword evidence="5" id="KW-0256">Endoplasmic reticulum</keyword>
<keyword evidence="6" id="KW-0325">Glycoprotein</keyword>
<keyword evidence="13" id="KW-1185">Reference proteome</keyword>
<dbReference type="InterPro" id="IPR049625">
    <property type="entry name" value="Glyco_transf_61_cat"/>
</dbReference>
<dbReference type="Proteomes" id="UP000507470">
    <property type="component" value="Unassembled WGS sequence"/>
</dbReference>
<keyword evidence="4" id="KW-0732">Signal</keyword>
<gene>
    <name evidence="12" type="ORF">MCOR_7293</name>
</gene>
<comment type="catalytic activity">
    <reaction evidence="10">
        <text>L-threonyl-[protein] + UDP-N-acetyl-alpha-D-glucosamine = 3-O-(N-acetyl-beta-D-glucosaminyl)-L-threonyl-[protein] + UDP + H(+)</text>
        <dbReference type="Rhea" id="RHEA:48908"/>
        <dbReference type="Rhea" id="RHEA-COMP:11060"/>
        <dbReference type="Rhea" id="RHEA-COMP:12252"/>
        <dbReference type="ChEBI" id="CHEBI:15378"/>
        <dbReference type="ChEBI" id="CHEBI:30013"/>
        <dbReference type="ChEBI" id="CHEBI:57705"/>
        <dbReference type="ChEBI" id="CHEBI:58223"/>
        <dbReference type="ChEBI" id="CHEBI:90840"/>
        <dbReference type="EC" id="2.4.1.255"/>
    </reaction>
</comment>
<dbReference type="GO" id="GO:0097363">
    <property type="term" value="F:protein O-acetylglucosaminyltransferase activity"/>
    <property type="evidence" value="ECO:0007669"/>
    <property type="project" value="UniProtKB-EC"/>
</dbReference>
<keyword evidence="2 12" id="KW-0328">Glycosyltransferase</keyword>
<dbReference type="InterPro" id="IPR007657">
    <property type="entry name" value="Glycosyltransferase_61"/>
</dbReference>